<dbReference type="OrthoDB" id="10272699at2759"/>
<accession>A0A6A3MUV2</accession>
<evidence type="ECO:0000313" key="6">
    <source>
        <dbReference type="Proteomes" id="UP000435112"/>
    </source>
</evidence>
<dbReference type="EMBL" id="QXFU01000459">
    <property type="protein sequence ID" value="KAE9033041.1"/>
    <property type="molecule type" value="Genomic_DNA"/>
</dbReference>
<sequence>MWWGRRLVAGTSVAVACQKISVRSKCKHQKDISGIPRLRASQTTGTVHVDLEDACIACT</sequence>
<proteinExistence type="predicted"/>
<name>A0A6A3MUV2_9STRA</name>
<evidence type="ECO:0000313" key="4">
    <source>
        <dbReference type="Proteomes" id="UP000429607"/>
    </source>
</evidence>
<dbReference type="Proteomes" id="UP000434957">
    <property type="component" value="Unassembled WGS sequence"/>
</dbReference>
<evidence type="ECO:0000313" key="2">
    <source>
        <dbReference type="EMBL" id="KAE9037020.1"/>
    </source>
</evidence>
<dbReference type="Proteomes" id="UP000435112">
    <property type="component" value="Unassembled WGS sequence"/>
</dbReference>
<gene>
    <name evidence="2" type="ORF">PR001_g8547</name>
    <name evidence="1" type="ORF">PR002_g8869</name>
    <name evidence="3" type="ORF">PR003_g9128</name>
</gene>
<keyword evidence="5" id="KW-1185">Reference proteome</keyword>
<evidence type="ECO:0000313" key="3">
    <source>
        <dbReference type="EMBL" id="KAE9343121.1"/>
    </source>
</evidence>
<dbReference type="EMBL" id="QXFV01000456">
    <property type="protein sequence ID" value="KAE9037020.1"/>
    <property type="molecule type" value="Genomic_DNA"/>
</dbReference>
<comment type="caution">
    <text evidence="1">The sequence shown here is derived from an EMBL/GenBank/DDBJ whole genome shotgun (WGS) entry which is preliminary data.</text>
</comment>
<reference evidence="4 6" key="1">
    <citation type="submission" date="2018-09" db="EMBL/GenBank/DDBJ databases">
        <title>Genomic investigation of the strawberry pathogen Phytophthora fragariae indicates pathogenicity is determined by transcriptional variation in three key races.</title>
        <authorList>
            <person name="Adams T.M."/>
            <person name="Armitage A.D."/>
            <person name="Sobczyk M.K."/>
            <person name="Bates H.J."/>
            <person name="Dunwell J.M."/>
            <person name="Nellist C.F."/>
            <person name="Harrison R.J."/>
        </authorList>
    </citation>
    <scope>NUCLEOTIDE SEQUENCE [LARGE SCALE GENOMIC DNA]</scope>
    <source>
        <strain evidence="2 4">SCRP249</strain>
        <strain evidence="1 6">SCRP324</strain>
        <strain evidence="3 5">SCRP333</strain>
    </source>
</reference>
<evidence type="ECO:0000313" key="1">
    <source>
        <dbReference type="EMBL" id="KAE9033041.1"/>
    </source>
</evidence>
<dbReference type="PROSITE" id="PS51257">
    <property type="entry name" value="PROKAR_LIPOPROTEIN"/>
    <property type="match status" value="1"/>
</dbReference>
<dbReference type="Proteomes" id="UP000429607">
    <property type="component" value="Unassembled WGS sequence"/>
</dbReference>
<organism evidence="1 6">
    <name type="scientific">Phytophthora rubi</name>
    <dbReference type="NCBI Taxonomy" id="129364"/>
    <lineage>
        <taxon>Eukaryota</taxon>
        <taxon>Sar</taxon>
        <taxon>Stramenopiles</taxon>
        <taxon>Oomycota</taxon>
        <taxon>Peronosporomycetes</taxon>
        <taxon>Peronosporales</taxon>
        <taxon>Peronosporaceae</taxon>
        <taxon>Phytophthora</taxon>
    </lineage>
</organism>
<dbReference type="EMBL" id="QXFT01000468">
    <property type="protein sequence ID" value="KAE9343121.1"/>
    <property type="molecule type" value="Genomic_DNA"/>
</dbReference>
<evidence type="ECO:0000313" key="5">
    <source>
        <dbReference type="Proteomes" id="UP000434957"/>
    </source>
</evidence>
<protein>
    <submittedName>
        <fullName evidence="1">Uncharacterized protein</fullName>
    </submittedName>
</protein>
<dbReference type="AlphaFoldDB" id="A0A6A3MUV2"/>